<feature type="region of interest" description="Disordered" evidence="5">
    <location>
        <begin position="493"/>
        <end position="520"/>
    </location>
</feature>
<evidence type="ECO:0000256" key="6">
    <source>
        <dbReference type="SAM" id="Phobius"/>
    </source>
</evidence>
<sequence>MAYNTTGAYPKPLDPKHRVKTGVFRDAFAREANKRRNEAGTSKALFFNGKRDDTKSYNERKSFSWIPYFHRTNDNEESPRDGLKKHRDQDSDLRIHRMRIPIAWSRIPIGDYLVTCAPTQVHTHQQSSIIPPPLKEFPPALRLIREDGSIFYINLMECSTWFVDFLIRIHHIYSCWLKRHIDAEKCGFYDAETDEALVAGSRPAVLYKARAYGVCTNVMVVLNTQRIPRHEQNHENEAYFIEPDTDTRTWVRMSKRFIDVETLDAFNLPWEEDTNNSTMIIIKTYLNIDFTEVLFEHTRRSRRMRKEDEVREVSDNEAEDHKSECLKTSRATKLTKLPQLKEFANRSSSLLELSGEIRAGIQTDTSRLSLLTAHVDCYKELCRAISHLCCFIQHALLVKFQDIGTRSEVSQPDSETLDQASDLDKTNEHIPVAGYSNADIPEASNMTRYTVEDREISWHISPQSTGTSGTLGDRLYAPSYRVPSPIASILGNRNMGDTSLSRRQRTDPRERAWDDSESNKSDLEDHKISLADGCQALKKAEDLLIESKYSIICTLIETNPLDIDDYIAVGPSRIVSSIFDHISLGLSDLDSAGLLHLEEIYREYSSQIKVRDKPTQSLLDDLDLLEEELQSILSVIQKQKSVLERFVTFVEDSISKSKRGSKDVLQNSIRKLNDKADLYSEMNSSIEKLRRRVVRQDDLQQDNISKAIPVFTIITVVFLPLSFMTSYLGMNTRDIRDMNRGSGCSGQLLLLLRC</sequence>
<accession>A0A5N6W945</accession>
<feature type="compositionally biased region" description="Basic and acidic residues" evidence="5">
    <location>
        <begin position="504"/>
        <end position="520"/>
    </location>
</feature>
<keyword evidence="3 6" id="KW-1133">Transmembrane helix</keyword>
<dbReference type="GO" id="GO:0005886">
    <property type="term" value="C:plasma membrane"/>
    <property type="evidence" value="ECO:0007669"/>
    <property type="project" value="UniProtKB-SubCell"/>
</dbReference>
<evidence type="ECO:0000256" key="5">
    <source>
        <dbReference type="SAM" id="MobiDB-lite"/>
    </source>
</evidence>
<dbReference type="InterPro" id="IPR002523">
    <property type="entry name" value="MgTranspt_CorA/ZnTranspt_ZntB"/>
</dbReference>
<evidence type="ECO:0000313" key="8">
    <source>
        <dbReference type="Proteomes" id="UP000325433"/>
    </source>
</evidence>
<feature type="transmembrane region" description="Helical" evidence="6">
    <location>
        <begin position="708"/>
        <end position="730"/>
    </location>
</feature>
<dbReference type="SUPFAM" id="SSF144083">
    <property type="entry name" value="Magnesium transport protein CorA, transmembrane region"/>
    <property type="match status" value="1"/>
</dbReference>
<feature type="region of interest" description="Disordered" evidence="5">
    <location>
        <begin position="408"/>
        <end position="431"/>
    </location>
</feature>
<dbReference type="GO" id="GO:0015095">
    <property type="term" value="F:magnesium ion transmembrane transporter activity"/>
    <property type="evidence" value="ECO:0007669"/>
    <property type="project" value="TreeGrafter"/>
</dbReference>
<dbReference type="Pfam" id="PF01544">
    <property type="entry name" value="CorA"/>
    <property type="match status" value="1"/>
</dbReference>
<evidence type="ECO:0008006" key="9">
    <source>
        <dbReference type="Google" id="ProtNLM"/>
    </source>
</evidence>
<dbReference type="AlphaFoldDB" id="A0A5N6W945"/>
<protein>
    <recommendedName>
        <fullName evidence="9">Cora-like Mg2+ transporter protein-domain-containing protein</fullName>
    </recommendedName>
</protein>
<dbReference type="GO" id="GO:0000287">
    <property type="term" value="F:magnesium ion binding"/>
    <property type="evidence" value="ECO:0007669"/>
    <property type="project" value="TreeGrafter"/>
</dbReference>
<keyword evidence="8" id="KW-1185">Reference proteome</keyword>
<dbReference type="GO" id="GO:0015087">
    <property type="term" value="F:cobalt ion transmembrane transporter activity"/>
    <property type="evidence" value="ECO:0007669"/>
    <property type="project" value="TreeGrafter"/>
</dbReference>
<dbReference type="InterPro" id="IPR045863">
    <property type="entry name" value="CorA_TM1_TM2"/>
</dbReference>
<keyword evidence="4 6" id="KW-0472">Membrane</keyword>
<dbReference type="GO" id="GO:0050897">
    <property type="term" value="F:cobalt ion binding"/>
    <property type="evidence" value="ECO:0007669"/>
    <property type="project" value="TreeGrafter"/>
</dbReference>
<keyword evidence="2 6" id="KW-0812">Transmembrane</keyword>
<gene>
    <name evidence="7" type="ORF">BDV41DRAFT_573071</name>
</gene>
<feature type="compositionally biased region" description="Polar residues" evidence="5">
    <location>
        <begin position="408"/>
        <end position="419"/>
    </location>
</feature>
<dbReference type="PANTHER" id="PTHR46494:SF1">
    <property type="entry name" value="CORA FAMILY METAL ION TRANSPORTER (EUROFUNG)"/>
    <property type="match status" value="1"/>
</dbReference>
<proteinExistence type="predicted"/>
<evidence type="ECO:0000256" key="3">
    <source>
        <dbReference type="ARBA" id="ARBA00022989"/>
    </source>
</evidence>
<comment type="subcellular location">
    <subcellularLocation>
        <location evidence="1">Cell membrane</location>
        <topology evidence="1">Multi-pass membrane protein</topology>
    </subcellularLocation>
</comment>
<evidence type="ECO:0000256" key="1">
    <source>
        <dbReference type="ARBA" id="ARBA00004651"/>
    </source>
</evidence>
<organism evidence="7 8">
    <name type="scientific">Aspergillus transmontanensis</name>
    <dbReference type="NCBI Taxonomy" id="1034304"/>
    <lineage>
        <taxon>Eukaryota</taxon>
        <taxon>Fungi</taxon>
        <taxon>Dikarya</taxon>
        <taxon>Ascomycota</taxon>
        <taxon>Pezizomycotina</taxon>
        <taxon>Eurotiomycetes</taxon>
        <taxon>Eurotiomycetidae</taxon>
        <taxon>Eurotiales</taxon>
        <taxon>Aspergillaceae</taxon>
        <taxon>Aspergillus</taxon>
        <taxon>Aspergillus subgen. Circumdati</taxon>
    </lineage>
</organism>
<evidence type="ECO:0000256" key="4">
    <source>
        <dbReference type="ARBA" id="ARBA00023136"/>
    </source>
</evidence>
<reference evidence="8" key="1">
    <citation type="submission" date="2019-04" db="EMBL/GenBank/DDBJ databases">
        <title>Friends and foes A comparative genomics studyof 23 Aspergillus species from section Flavi.</title>
        <authorList>
            <consortium name="DOE Joint Genome Institute"/>
            <person name="Kjaerbolling I."/>
            <person name="Vesth T."/>
            <person name="Frisvad J.C."/>
            <person name="Nybo J.L."/>
            <person name="Theobald S."/>
            <person name="Kildgaard S."/>
            <person name="Isbrandt T."/>
            <person name="Kuo A."/>
            <person name="Sato A."/>
            <person name="Lyhne E.K."/>
            <person name="Kogle M.E."/>
            <person name="Wiebenga A."/>
            <person name="Kun R.S."/>
            <person name="Lubbers R.J."/>
            <person name="Makela M.R."/>
            <person name="Barry K."/>
            <person name="Chovatia M."/>
            <person name="Clum A."/>
            <person name="Daum C."/>
            <person name="Haridas S."/>
            <person name="He G."/>
            <person name="LaButti K."/>
            <person name="Lipzen A."/>
            <person name="Mondo S."/>
            <person name="Riley R."/>
            <person name="Salamov A."/>
            <person name="Simmons B.A."/>
            <person name="Magnuson J.K."/>
            <person name="Henrissat B."/>
            <person name="Mortensen U.H."/>
            <person name="Larsen T.O."/>
            <person name="Devries R.P."/>
            <person name="Grigoriev I.V."/>
            <person name="Machida M."/>
            <person name="Baker S.E."/>
            <person name="Andersen M.R."/>
        </authorList>
    </citation>
    <scope>NUCLEOTIDE SEQUENCE [LARGE SCALE GENOMIC DNA]</scope>
    <source>
        <strain evidence="8">CBS 130015</strain>
    </source>
</reference>
<name>A0A5N6W945_9EURO</name>
<dbReference type="Proteomes" id="UP000325433">
    <property type="component" value="Unassembled WGS sequence"/>
</dbReference>
<evidence type="ECO:0000256" key="2">
    <source>
        <dbReference type="ARBA" id="ARBA00022692"/>
    </source>
</evidence>
<dbReference type="PANTHER" id="PTHR46494">
    <property type="entry name" value="CORA FAMILY METAL ION TRANSPORTER (EUROFUNG)"/>
    <property type="match status" value="1"/>
</dbReference>
<dbReference type="EMBL" id="ML738302">
    <property type="protein sequence ID" value="KAE8317381.1"/>
    <property type="molecule type" value="Genomic_DNA"/>
</dbReference>
<evidence type="ECO:0000313" key="7">
    <source>
        <dbReference type="EMBL" id="KAE8317381.1"/>
    </source>
</evidence>
<dbReference type="Gene3D" id="1.20.58.340">
    <property type="entry name" value="Magnesium transport protein CorA, transmembrane region"/>
    <property type="match status" value="1"/>
</dbReference>